<reference evidence="3" key="1">
    <citation type="submission" date="2016-06" db="EMBL/GenBank/DDBJ databases">
        <authorList>
            <person name="Butler K."/>
        </authorList>
    </citation>
    <scope>NUCLEOTIDE SEQUENCE [LARGE SCALE GENOMIC DNA]</scope>
    <source>
        <strain evidence="3">GCSL-Mp20</strain>
    </source>
</reference>
<gene>
    <name evidence="2" type="ORF">AYY18_05825</name>
</gene>
<keyword evidence="1" id="KW-0812">Transmembrane</keyword>
<accession>A0A1B8HF95</accession>
<sequence>MEDGLMVIAVLALIASVVGVIKPSLVGMKSRIGAVIGYAIIFIIFLVPALILSPDGYFLK</sequence>
<name>A0A1B8HF95_9GAMM</name>
<dbReference type="OrthoDB" id="6466742at2"/>
<keyword evidence="1" id="KW-0472">Membrane</keyword>
<dbReference type="EMBL" id="LZEY01000023">
    <property type="protein sequence ID" value="OBU07741.1"/>
    <property type="molecule type" value="Genomic_DNA"/>
</dbReference>
<comment type="caution">
    <text evidence="2">The sequence shown here is derived from an EMBL/GenBank/DDBJ whole genome shotgun (WGS) entry which is preliminary data.</text>
</comment>
<dbReference type="RefSeq" id="WP_067402921.1">
    <property type="nucleotide sequence ID" value="NZ_LZEY01000023.1"/>
</dbReference>
<dbReference type="AlphaFoldDB" id="A0A1B8HF95"/>
<dbReference type="Proteomes" id="UP000092377">
    <property type="component" value="Unassembled WGS sequence"/>
</dbReference>
<evidence type="ECO:0000313" key="3">
    <source>
        <dbReference type="Proteomes" id="UP000092377"/>
    </source>
</evidence>
<evidence type="ECO:0000256" key="1">
    <source>
        <dbReference type="SAM" id="Phobius"/>
    </source>
</evidence>
<proteinExistence type="predicted"/>
<evidence type="ECO:0000313" key="2">
    <source>
        <dbReference type="EMBL" id="OBU07741.1"/>
    </source>
</evidence>
<keyword evidence="1" id="KW-1133">Transmembrane helix</keyword>
<feature type="transmembrane region" description="Helical" evidence="1">
    <location>
        <begin position="32"/>
        <end position="52"/>
    </location>
</feature>
<protein>
    <submittedName>
        <fullName evidence="2">Uncharacterized protein</fullName>
    </submittedName>
</protein>
<organism evidence="2 3">
    <name type="scientific">Morganella psychrotolerans</name>
    <dbReference type="NCBI Taxonomy" id="368603"/>
    <lineage>
        <taxon>Bacteria</taxon>
        <taxon>Pseudomonadati</taxon>
        <taxon>Pseudomonadota</taxon>
        <taxon>Gammaproteobacteria</taxon>
        <taxon>Enterobacterales</taxon>
        <taxon>Morganellaceae</taxon>
        <taxon>Morganella</taxon>
    </lineage>
</organism>
<feature type="transmembrane region" description="Helical" evidence="1">
    <location>
        <begin position="6"/>
        <end position="25"/>
    </location>
</feature>
<keyword evidence="3" id="KW-1185">Reference proteome</keyword>